<organism evidence="3 4">
    <name type="scientific">Noviherbaspirillum saxi</name>
    <dbReference type="NCBI Taxonomy" id="2320863"/>
    <lineage>
        <taxon>Bacteria</taxon>
        <taxon>Pseudomonadati</taxon>
        <taxon>Pseudomonadota</taxon>
        <taxon>Betaproteobacteria</taxon>
        <taxon>Burkholderiales</taxon>
        <taxon>Oxalobacteraceae</taxon>
        <taxon>Noviherbaspirillum</taxon>
    </lineage>
</organism>
<dbReference type="PANTHER" id="PTHR33525">
    <property type="match status" value="1"/>
</dbReference>
<evidence type="ECO:0000313" key="4">
    <source>
        <dbReference type="Proteomes" id="UP000265955"/>
    </source>
</evidence>
<gene>
    <name evidence="3" type="ORF">D3871_12740</name>
</gene>
<dbReference type="Gene3D" id="1.10.3210.10">
    <property type="entry name" value="Hypothetical protein af1432"/>
    <property type="match status" value="1"/>
</dbReference>
<dbReference type="AlphaFoldDB" id="A0A3A3FUP9"/>
<feature type="region of interest" description="Disordered" evidence="1">
    <location>
        <begin position="10"/>
        <end position="35"/>
    </location>
</feature>
<comment type="caution">
    <text evidence="3">The sequence shown here is derived from an EMBL/GenBank/DDBJ whole genome shotgun (WGS) entry which is preliminary data.</text>
</comment>
<proteinExistence type="predicted"/>
<feature type="domain" description="HDOD" evidence="2">
    <location>
        <begin position="95"/>
        <end position="284"/>
    </location>
</feature>
<dbReference type="RefSeq" id="WP_119769231.1">
    <property type="nucleotide sequence ID" value="NZ_QYUO01000001.1"/>
</dbReference>
<protein>
    <submittedName>
        <fullName evidence="3">HDOD domain-containing protein</fullName>
    </submittedName>
</protein>
<evidence type="ECO:0000256" key="1">
    <source>
        <dbReference type="SAM" id="MobiDB-lite"/>
    </source>
</evidence>
<dbReference type="Proteomes" id="UP000265955">
    <property type="component" value="Unassembled WGS sequence"/>
</dbReference>
<reference evidence="4" key="1">
    <citation type="submission" date="2018-09" db="EMBL/GenBank/DDBJ databases">
        <authorList>
            <person name="Zhu H."/>
        </authorList>
    </citation>
    <scope>NUCLEOTIDE SEQUENCE [LARGE SCALE GENOMIC DNA]</scope>
    <source>
        <strain evidence="4">K1R23-30</strain>
    </source>
</reference>
<dbReference type="OrthoDB" id="8770724at2"/>
<accession>A0A3A3FUP9</accession>
<evidence type="ECO:0000259" key="2">
    <source>
        <dbReference type="PROSITE" id="PS51833"/>
    </source>
</evidence>
<dbReference type="PROSITE" id="PS51833">
    <property type="entry name" value="HDOD"/>
    <property type="match status" value="1"/>
</dbReference>
<dbReference type="EMBL" id="QYUO01000001">
    <property type="protein sequence ID" value="RJF99290.1"/>
    <property type="molecule type" value="Genomic_DNA"/>
</dbReference>
<evidence type="ECO:0000313" key="3">
    <source>
        <dbReference type="EMBL" id="RJF99290.1"/>
    </source>
</evidence>
<keyword evidence="4" id="KW-1185">Reference proteome</keyword>
<name>A0A3A3FUP9_9BURK</name>
<dbReference type="InterPro" id="IPR013976">
    <property type="entry name" value="HDOD"/>
</dbReference>
<dbReference type="Pfam" id="PF08668">
    <property type="entry name" value="HDOD"/>
    <property type="match status" value="1"/>
</dbReference>
<feature type="compositionally biased region" description="Low complexity" evidence="1">
    <location>
        <begin position="13"/>
        <end position="33"/>
    </location>
</feature>
<sequence length="342" mass="36564">MKHWLNRLLGRGPKSASPATISAAPSAAAQPASNDLPDPLAASTLHAAVDVDHLFYPWLLEFDASVTEPSEAEQRLMRTLERMSAADAPAVNTLVPRMPAVIPMLLQSLRDKNVTNAHLSEQIAQDPVLLAALLRQVNSSLYLRTEPVSSIEQALALLGQNNLRLLVASVAFKPLFNVQSGHFTGTAGARLSMLSSTSAAACRSLAARRQLEPFESFLASLLHNVGLIVALRIMDQVHEGATSLRSLAFCTALATHARRVALRVGREWQFPEAVLEALSLQGAAPVAASPVASLLRLADRLSKLHVLVANDRLAAEEAEDFALIEGGEDGLVCYRSLAAAGE</sequence>
<dbReference type="PANTHER" id="PTHR33525:SF4">
    <property type="entry name" value="CYCLIC DI-GMP PHOSPHODIESTERASE CDGJ"/>
    <property type="match status" value="1"/>
</dbReference>
<dbReference type="SUPFAM" id="SSF109604">
    <property type="entry name" value="HD-domain/PDEase-like"/>
    <property type="match status" value="1"/>
</dbReference>
<dbReference type="InterPro" id="IPR052340">
    <property type="entry name" value="RNase_Y/CdgJ"/>
</dbReference>